<organism evidence="2 3">
    <name type="scientific">Lactobacillus kefiranofaciens</name>
    <dbReference type="NCBI Taxonomy" id="267818"/>
    <lineage>
        <taxon>Bacteria</taxon>
        <taxon>Bacillati</taxon>
        <taxon>Bacillota</taxon>
        <taxon>Bacilli</taxon>
        <taxon>Lactobacillales</taxon>
        <taxon>Lactobacillaceae</taxon>
        <taxon>Lactobacillus</taxon>
    </lineage>
</organism>
<dbReference type="Proteomes" id="UP001242513">
    <property type="component" value="Chromosome"/>
</dbReference>
<gene>
    <name evidence="2" type="ORF">QEJ78_04340</name>
</gene>
<evidence type="ECO:0000313" key="3">
    <source>
        <dbReference type="Proteomes" id="UP001242513"/>
    </source>
</evidence>
<evidence type="ECO:0000313" key="2">
    <source>
        <dbReference type="EMBL" id="WGO86675.1"/>
    </source>
</evidence>
<keyword evidence="1" id="KW-0732">Signal</keyword>
<reference evidence="2" key="1">
    <citation type="journal article" date="2022" name="Food Funct.">
        <title>Lactobacillus kefiranofaciens ZW18 from Kefir enhances the anti-tumor effect of anti-programmed cell death 1 (PD-1) immunotherapy by modulating the gut microbiota.</title>
        <authorList>
            <person name="Zhao J."/>
            <person name="Wang Y."/>
            <person name="Wang J."/>
            <person name="Lv M."/>
            <person name="Zhou C."/>
            <person name="Jia L."/>
            <person name="Geng W."/>
        </authorList>
    </citation>
    <scope>NUCLEOTIDE SEQUENCE</scope>
    <source>
        <strain evidence="2">ZW18</strain>
    </source>
</reference>
<dbReference type="PROSITE" id="PS51257">
    <property type="entry name" value="PROKAR_LIPOPROTEIN"/>
    <property type="match status" value="1"/>
</dbReference>
<name>A0AAX3UG52_9LACO</name>
<proteinExistence type="predicted"/>
<evidence type="ECO:0000256" key="1">
    <source>
        <dbReference type="SAM" id="SignalP"/>
    </source>
</evidence>
<dbReference type="GeneID" id="72686518"/>
<dbReference type="EMBL" id="CP123735">
    <property type="protein sequence ID" value="WGO86675.1"/>
    <property type="molecule type" value="Genomic_DNA"/>
</dbReference>
<feature type="chain" id="PRO_5043646144" evidence="1">
    <location>
        <begin position="20"/>
        <end position="295"/>
    </location>
</feature>
<feature type="signal peptide" evidence="1">
    <location>
        <begin position="1"/>
        <end position="19"/>
    </location>
</feature>
<sequence>MSKRILALIGILMALGLTACNQNTANNMNNQRKANTQKQGLTTKLNAPEQASAFIIYAAMKYKGHWQKLYQRAQATKLSVSVKNHTGFRVKSKDYIYEASDDGKEADTFYTVKDDQITWYTGKKKQGSAELSNVVNYLNSHEQANQVKQLAAITKIGAAITSDKYGVKGDNGLSFIPKSLRGTWYNRQGKKLVVTDHTINGEEIHMIDNASFAPVSFKQTEKWARARMENINGIDCYHVQSLNQQGFGLLYTVQKKDGEHAIATYSVDTGDFTGSYWKSIKSAKINRDAVFASLK</sequence>
<reference evidence="2" key="2">
    <citation type="submission" date="2023-04" db="EMBL/GenBank/DDBJ databases">
        <authorList>
            <person name="Wang Y."/>
        </authorList>
    </citation>
    <scope>NUCLEOTIDE SEQUENCE</scope>
    <source>
        <strain evidence="2">ZW18</strain>
    </source>
</reference>
<dbReference type="RefSeq" id="WP_013853779.1">
    <property type="nucleotide sequence ID" value="NZ_CP061341.1"/>
</dbReference>
<protein>
    <submittedName>
        <fullName evidence="2">ABC transporter</fullName>
    </submittedName>
</protein>
<dbReference type="AlphaFoldDB" id="A0AAX3UG52"/>
<accession>A0AAX3UG52</accession>